<dbReference type="RefSeq" id="WP_089655030.1">
    <property type="nucleotide sequence ID" value="NZ_FMYT01000001.1"/>
</dbReference>
<dbReference type="Proteomes" id="UP000324896">
    <property type="component" value="Unassembled WGS sequence"/>
</dbReference>
<dbReference type="EMBL" id="FMYT01000001">
    <property type="protein sequence ID" value="SDB98779.1"/>
    <property type="molecule type" value="Genomic_DNA"/>
</dbReference>
<dbReference type="AlphaFoldDB" id="A0A1G6HWV4"/>
<accession>A0A1G6HWV4</accession>
<gene>
    <name evidence="1" type="ORF">SAMN04488597_101188</name>
</gene>
<organism evidence="1 2">
    <name type="scientific">Halanaerobium congolense</name>
    <dbReference type="NCBI Taxonomy" id="54121"/>
    <lineage>
        <taxon>Bacteria</taxon>
        <taxon>Bacillati</taxon>
        <taxon>Bacillota</taxon>
        <taxon>Clostridia</taxon>
        <taxon>Halanaerobiales</taxon>
        <taxon>Halanaerobiaceae</taxon>
        <taxon>Halanaerobium</taxon>
    </lineage>
</organism>
<protein>
    <recommendedName>
        <fullName evidence="3">Type 4 fimbrial biogenesis protein PilX N-terminal domain-containing protein</fullName>
    </recommendedName>
</protein>
<evidence type="ECO:0000313" key="2">
    <source>
        <dbReference type="Proteomes" id="UP000324896"/>
    </source>
</evidence>
<evidence type="ECO:0000313" key="1">
    <source>
        <dbReference type="EMBL" id="SDB98779.1"/>
    </source>
</evidence>
<sequence>MNKKSENGYVLVLAVVILTALLVVILAMSNLISADLSIFRQTSSSDRAFYAAESGVSFARKNFLSSIDLTGLNNKLINAEVNDLDREYFDYKGDLAVRFTAEGVSANTFRTVVVTHLVEEELMELTKAIAAENLDIKNNHIVSDGEIYVNNSLTGELEDKDGNIITATVGGEKIPDIDFDSLADKANNVIDVGNTISYSSLPTYASDDALNDVEDIGNEFTFVRGNLTIDNAINSINGSGVLVVDGNLFTGSNLTINQADEYINDYFVIIVSGNINIVSGETSDDDIYYAGNSIIYRGLMYAKGNIYFKNSLSLDGSMVSQGDITLNNSSNNSSNINYDPGFMLTLLNNGIFFNSDEYNEEDFLGELVEWQEL</sequence>
<evidence type="ECO:0008006" key="3">
    <source>
        <dbReference type="Google" id="ProtNLM"/>
    </source>
</evidence>
<reference evidence="1 2" key="1">
    <citation type="submission" date="2016-10" db="EMBL/GenBank/DDBJ databases">
        <authorList>
            <person name="Varghese N."/>
            <person name="Submissions S."/>
        </authorList>
    </citation>
    <scope>NUCLEOTIDE SEQUENCE [LARGE SCALE GENOMIC DNA]</scope>
    <source>
        <strain evidence="1 2">WG10</strain>
    </source>
</reference>
<name>A0A1G6HWV4_9FIRM</name>
<proteinExistence type="predicted"/>